<name>A0A1F5NVL4_9BACT</name>
<dbReference type="EMBL" id="MFEL01000007">
    <property type="protein sequence ID" value="OGE81604.1"/>
    <property type="molecule type" value="Genomic_DNA"/>
</dbReference>
<evidence type="ECO:0000313" key="2">
    <source>
        <dbReference type="Proteomes" id="UP000178892"/>
    </source>
</evidence>
<accession>A0A1F5NVL4</accession>
<dbReference type="Proteomes" id="UP000178892">
    <property type="component" value="Unassembled WGS sequence"/>
</dbReference>
<proteinExistence type="predicted"/>
<dbReference type="AlphaFoldDB" id="A0A1F5NVL4"/>
<gene>
    <name evidence="1" type="ORF">A2720_00725</name>
</gene>
<dbReference type="STRING" id="1817825.A2720_00725"/>
<evidence type="ECO:0008006" key="3">
    <source>
        <dbReference type="Google" id="ProtNLM"/>
    </source>
</evidence>
<comment type="caution">
    <text evidence="1">The sequence shown here is derived from an EMBL/GenBank/DDBJ whole genome shotgun (WGS) entry which is preliminary data.</text>
</comment>
<evidence type="ECO:0000313" key="1">
    <source>
        <dbReference type="EMBL" id="OGE81604.1"/>
    </source>
</evidence>
<protein>
    <recommendedName>
        <fullName evidence="3">Type 4 fimbrial biogenesis protein PilX N-terminal domain-containing protein</fullName>
    </recommendedName>
</protein>
<reference evidence="1 2" key="1">
    <citation type="journal article" date="2016" name="Nat. Commun.">
        <title>Thousands of microbial genomes shed light on interconnected biogeochemical processes in an aquifer system.</title>
        <authorList>
            <person name="Anantharaman K."/>
            <person name="Brown C.T."/>
            <person name="Hug L.A."/>
            <person name="Sharon I."/>
            <person name="Castelle C.J."/>
            <person name="Probst A.J."/>
            <person name="Thomas B.C."/>
            <person name="Singh A."/>
            <person name="Wilkins M.J."/>
            <person name="Karaoz U."/>
            <person name="Brodie E.L."/>
            <person name="Williams K.H."/>
            <person name="Hubbard S.S."/>
            <person name="Banfield J.F."/>
        </authorList>
    </citation>
    <scope>NUCLEOTIDE SEQUENCE [LARGE SCALE GENOMIC DNA]</scope>
</reference>
<organism evidence="1 2">
    <name type="scientific">Candidatus Doudnabacteria bacterium RIFCSPHIGHO2_01_FULL_46_24</name>
    <dbReference type="NCBI Taxonomy" id="1817825"/>
    <lineage>
        <taxon>Bacteria</taxon>
        <taxon>Candidatus Doudnaibacteriota</taxon>
    </lineage>
</organism>
<sequence>MLAIFILTTSLVAGLGLAIYVLNSQAVSKNQIVATNLAREGIEVIRMFRDSNWLLAEPDPASPDPDLTDDLQSCPDLGGTPCYPKVYDAPFRDLNPASYPAFADANYRLNFNPTTRVWSTDTSDDYSLYLQADKSYSHAQNGQSVFARQVKLSFAPITDGSCSAVCNNRTLIVKSIVAWRGKNCTEFSTGDLESLSTSCKILVEEHLANWKDYK</sequence>